<evidence type="ECO:0000313" key="10">
    <source>
        <dbReference type="EMBL" id="PWJ29815.1"/>
    </source>
</evidence>
<dbReference type="InterPro" id="IPR000515">
    <property type="entry name" value="MetI-like"/>
</dbReference>
<keyword evidence="2 8" id="KW-0813">Transport</keyword>
<evidence type="ECO:0000256" key="3">
    <source>
        <dbReference type="ARBA" id="ARBA00022692"/>
    </source>
</evidence>
<gene>
    <name evidence="10" type="ORF">A8806_105117</name>
</gene>
<keyword evidence="4 8" id="KW-1133">Transmembrane helix</keyword>
<dbReference type="PANTHER" id="PTHR30177">
    <property type="entry name" value="GLYCINE BETAINE/L-PROLINE TRANSPORT SYSTEM PERMEASE PROTEIN PROW"/>
    <property type="match status" value="1"/>
</dbReference>
<evidence type="ECO:0000256" key="5">
    <source>
        <dbReference type="ARBA" id="ARBA00023136"/>
    </source>
</evidence>
<feature type="transmembrane region" description="Helical" evidence="8">
    <location>
        <begin position="88"/>
        <end position="105"/>
    </location>
</feature>
<keyword evidence="5 8" id="KW-0472">Membrane</keyword>
<feature type="transmembrane region" description="Helical" evidence="8">
    <location>
        <begin position="183"/>
        <end position="205"/>
    </location>
</feature>
<dbReference type="Pfam" id="PF04069">
    <property type="entry name" value="OpuAC"/>
    <property type="match status" value="1"/>
</dbReference>
<evidence type="ECO:0000256" key="7">
    <source>
        <dbReference type="ARBA" id="ARBA00035652"/>
    </source>
</evidence>
<dbReference type="InterPro" id="IPR007210">
    <property type="entry name" value="ABC_Gly_betaine_transp_sub-bd"/>
</dbReference>
<reference evidence="10 11" key="1">
    <citation type="submission" date="2018-05" db="EMBL/GenBank/DDBJ databases">
        <title>The Hungate 1000. A catalogue of reference genomes from the rumen microbiome.</title>
        <authorList>
            <person name="Kelly W."/>
        </authorList>
    </citation>
    <scope>NUCLEOTIDE SEQUENCE [LARGE SCALE GENOMIC DNA]</scope>
    <source>
        <strain evidence="10 11">NLAE-zl-C242</strain>
    </source>
</reference>
<evidence type="ECO:0000313" key="11">
    <source>
        <dbReference type="Proteomes" id="UP000245845"/>
    </source>
</evidence>
<dbReference type="Pfam" id="PF00528">
    <property type="entry name" value="BPD_transp_1"/>
    <property type="match status" value="1"/>
</dbReference>
<dbReference type="GO" id="GO:0031460">
    <property type="term" value="P:glycine betaine transport"/>
    <property type="evidence" value="ECO:0007669"/>
    <property type="project" value="TreeGrafter"/>
</dbReference>
<dbReference type="GO" id="GO:0043190">
    <property type="term" value="C:ATP-binding cassette (ABC) transporter complex"/>
    <property type="evidence" value="ECO:0007669"/>
    <property type="project" value="InterPro"/>
</dbReference>
<evidence type="ECO:0000256" key="1">
    <source>
        <dbReference type="ARBA" id="ARBA00004141"/>
    </source>
</evidence>
<feature type="transmembrane region" description="Helical" evidence="8">
    <location>
        <begin position="226"/>
        <end position="245"/>
    </location>
</feature>
<evidence type="ECO:0000259" key="9">
    <source>
        <dbReference type="PROSITE" id="PS50928"/>
    </source>
</evidence>
<dbReference type="Gene3D" id="3.40.190.120">
    <property type="entry name" value="Osmoprotection protein (prox), domain 2"/>
    <property type="match status" value="1"/>
</dbReference>
<evidence type="ECO:0000256" key="4">
    <source>
        <dbReference type="ARBA" id="ARBA00022989"/>
    </source>
</evidence>
<name>A0A2Y9BCA9_9FIRM</name>
<accession>A0A2Y9BCA9</accession>
<comment type="similarity">
    <text evidence="7">In the N-terminal section; belongs to the binding-protein-dependent transport system permease family.</text>
</comment>
<dbReference type="SUPFAM" id="SSF161098">
    <property type="entry name" value="MetI-like"/>
    <property type="match status" value="1"/>
</dbReference>
<feature type="transmembrane region" description="Helical" evidence="8">
    <location>
        <begin position="153"/>
        <end position="177"/>
    </location>
</feature>
<comment type="similarity">
    <text evidence="8">Belongs to the binding-protein-dependent transport system permease family.</text>
</comment>
<dbReference type="PANTHER" id="PTHR30177:SF4">
    <property type="entry name" value="OSMOPROTECTANT IMPORT PERMEASE PROTEIN OSMW"/>
    <property type="match status" value="1"/>
</dbReference>
<dbReference type="EMBL" id="QGDL01000005">
    <property type="protein sequence ID" value="PWJ29815.1"/>
    <property type="molecule type" value="Genomic_DNA"/>
</dbReference>
<organism evidence="10 11">
    <name type="scientific">Faecalicatena orotica</name>
    <dbReference type="NCBI Taxonomy" id="1544"/>
    <lineage>
        <taxon>Bacteria</taxon>
        <taxon>Bacillati</taxon>
        <taxon>Bacillota</taxon>
        <taxon>Clostridia</taxon>
        <taxon>Lachnospirales</taxon>
        <taxon>Lachnospiraceae</taxon>
        <taxon>Faecalicatena</taxon>
    </lineage>
</organism>
<comment type="similarity">
    <text evidence="6">In the C-terminal section; belongs to the OsmX family.</text>
</comment>
<dbReference type="OrthoDB" id="9801163at2"/>
<evidence type="ECO:0000256" key="8">
    <source>
        <dbReference type="RuleBase" id="RU363032"/>
    </source>
</evidence>
<comment type="subcellular location">
    <subcellularLocation>
        <location evidence="8">Cell membrane</location>
        <topology evidence="8">Multi-pass membrane protein</topology>
    </subcellularLocation>
    <subcellularLocation>
        <location evidence="1">Membrane</location>
        <topology evidence="1">Multi-pass membrane protein</topology>
    </subcellularLocation>
</comment>
<dbReference type="InterPro" id="IPR035906">
    <property type="entry name" value="MetI-like_sf"/>
</dbReference>
<sequence>MNEVLTNIQSYFSNRMDEYLTCLWEHISISLMALVVAMLIGIPLGYLCIRYGKSRRWIVGVFQVLRIIPSLAVLILLIPVMGTGVRPAMTALVLLAVPSILMNTADGFENVPEFMLETAAGMGMTKRQIFWKVKVPLAMPSILTGARTAMVEIIASATIAAKIGAGGLGGIILTGLGLYRTDLLLIGGISVAVLSILTGVFFNLLEKQLMKYKYTEKGEKKNMKSRMKRLTAACLCIVMLLSLTACGNKKDAKTGGDTSNKKSTVIRVGSKDFTEGMIVSEVYALALEDAGYEVERVFDIAGSVIHTSIVNDEIDMYPEYTGTGLLSVLDMDFITDPQEVYDTVKDEYEKQFQLTWLDYSKANDGQGLVIRTEVADKLGIKTISDLQKHASELRFASQGEFNEREDGIPALEKAYGKFDWKSSKVYDGGLKYEVLSKDEADVTPAYTTEGQLANKDKFTLLEDDKMVWPPYNLAPVVRDNVLEANPDIADILNGISAKMDTESVTALNAKVDVDKEEYEDVALDYYESIK</sequence>
<dbReference type="InterPro" id="IPR051204">
    <property type="entry name" value="ABC_transp_perm/SBD"/>
</dbReference>
<feature type="transmembrane region" description="Helical" evidence="8">
    <location>
        <begin position="27"/>
        <end position="49"/>
    </location>
</feature>
<dbReference type="SUPFAM" id="SSF53850">
    <property type="entry name" value="Periplasmic binding protein-like II"/>
    <property type="match status" value="1"/>
</dbReference>
<dbReference type="AlphaFoldDB" id="A0A2Y9BCA9"/>
<dbReference type="CDD" id="cd06261">
    <property type="entry name" value="TM_PBP2"/>
    <property type="match status" value="1"/>
</dbReference>
<dbReference type="Proteomes" id="UP000245845">
    <property type="component" value="Unassembled WGS sequence"/>
</dbReference>
<keyword evidence="11" id="KW-1185">Reference proteome</keyword>
<dbReference type="Gene3D" id="3.40.190.10">
    <property type="entry name" value="Periplasmic binding protein-like II"/>
    <property type="match status" value="1"/>
</dbReference>
<feature type="transmembrane region" description="Helical" evidence="8">
    <location>
        <begin position="61"/>
        <end position="82"/>
    </location>
</feature>
<dbReference type="RefSeq" id="WP_109730953.1">
    <property type="nucleotide sequence ID" value="NZ_BAAACK010000018.1"/>
</dbReference>
<evidence type="ECO:0000256" key="6">
    <source>
        <dbReference type="ARBA" id="ARBA00035642"/>
    </source>
</evidence>
<dbReference type="PROSITE" id="PS50928">
    <property type="entry name" value="ABC_TM1"/>
    <property type="match status" value="1"/>
</dbReference>
<dbReference type="Gene3D" id="1.10.3720.10">
    <property type="entry name" value="MetI-like"/>
    <property type="match status" value="1"/>
</dbReference>
<comment type="caution">
    <text evidence="10">The sequence shown here is derived from an EMBL/GenBank/DDBJ whole genome shotgun (WGS) entry which is preliminary data.</text>
</comment>
<dbReference type="GO" id="GO:0022857">
    <property type="term" value="F:transmembrane transporter activity"/>
    <property type="evidence" value="ECO:0007669"/>
    <property type="project" value="InterPro"/>
</dbReference>
<keyword evidence="3 8" id="KW-0812">Transmembrane</keyword>
<evidence type="ECO:0000256" key="2">
    <source>
        <dbReference type="ARBA" id="ARBA00022448"/>
    </source>
</evidence>
<feature type="domain" description="ABC transmembrane type-1" evidence="9">
    <location>
        <begin position="23"/>
        <end position="202"/>
    </location>
</feature>
<proteinExistence type="inferred from homology"/>
<protein>
    <submittedName>
        <fullName evidence="10">Glycine betaine/choline ABC-type transport system substrate-binding protein</fullName>
    </submittedName>
</protein>
<dbReference type="CDD" id="cd13615">
    <property type="entry name" value="PBP2_ProWY"/>
    <property type="match status" value="1"/>
</dbReference>